<dbReference type="OrthoDB" id="452395at2"/>
<evidence type="ECO:0000256" key="2">
    <source>
        <dbReference type="ARBA" id="ARBA00022801"/>
    </source>
</evidence>
<gene>
    <name evidence="4" type="ORF">SOCEGT47_060280</name>
</gene>
<dbReference type="Pfam" id="PF08797">
    <property type="entry name" value="HIRAN"/>
    <property type="match status" value="1"/>
</dbReference>
<dbReference type="GO" id="GO:0016818">
    <property type="term" value="F:hydrolase activity, acting on acid anhydrides, in phosphorus-containing anhydrides"/>
    <property type="evidence" value="ECO:0007669"/>
    <property type="project" value="InterPro"/>
</dbReference>
<sequence length="261" mass="29553">MTADRSLVVTWLDPNRRSIMPVARLVHRGGREGDLYEFRYIRGALEAAERGFQPFIAFPELDRVYRSRSLFPFFTNRVMPTTRPDYMEYVKVLGLDPTEADSIAILGRSGGRRETDRIEVVPMPMRDEAGGYTTHFLLRGVRYIPGAEERIARLAPGERLFWMLDAQNESNPGAVALRSADKCLLGYIPDYLVTDVATLVAREVPMNVFAERVNLPPAPLHHRVLCRLEARWPDGFVPFQGERFQPIDPSPAPVAQASRAL</sequence>
<dbReference type="GO" id="GO:0008270">
    <property type="term" value="F:zinc ion binding"/>
    <property type="evidence" value="ECO:0007669"/>
    <property type="project" value="InterPro"/>
</dbReference>
<accession>A0A4P2Q8B6</accession>
<reference evidence="4 5" key="1">
    <citation type="submission" date="2015-09" db="EMBL/GenBank/DDBJ databases">
        <title>Sorangium comparison.</title>
        <authorList>
            <person name="Zaburannyi N."/>
            <person name="Bunk B."/>
            <person name="Overmann J."/>
            <person name="Mueller R."/>
        </authorList>
    </citation>
    <scope>NUCLEOTIDE SEQUENCE [LARGE SCALE GENOMIC DNA]</scope>
    <source>
        <strain evidence="4 5">So ceGT47</strain>
    </source>
</reference>
<dbReference type="GO" id="GO:0003676">
    <property type="term" value="F:nucleic acid binding"/>
    <property type="evidence" value="ECO:0007669"/>
    <property type="project" value="InterPro"/>
</dbReference>
<dbReference type="SMART" id="SM00910">
    <property type="entry name" value="HIRAN"/>
    <property type="match status" value="1"/>
</dbReference>
<dbReference type="EMBL" id="CP012670">
    <property type="protein sequence ID" value="AUX25481.1"/>
    <property type="molecule type" value="Genomic_DNA"/>
</dbReference>
<evidence type="ECO:0000313" key="5">
    <source>
        <dbReference type="Proteomes" id="UP000295781"/>
    </source>
</evidence>
<keyword evidence="1" id="KW-0479">Metal-binding</keyword>
<evidence type="ECO:0000313" key="4">
    <source>
        <dbReference type="EMBL" id="AUX25481.1"/>
    </source>
</evidence>
<evidence type="ECO:0000256" key="1">
    <source>
        <dbReference type="ARBA" id="ARBA00022723"/>
    </source>
</evidence>
<protein>
    <recommendedName>
        <fullName evidence="3">HIRAN domain-containing protein</fullName>
    </recommendedName>
</protein>
<dbReference type="InterPro" id="IPR014905">
    <property type="entry name" value="HIRAN"/>
</dbReference>
<organism evidence="4 5">
    <name type="scientific">Sorangium cellulosum</name>
    <name type="common">Polyangium cellulosum</name>
    <dbReference type="NCBI Taxonomy" id="56"/>
    <lineage>
        <taxon>Bacteria</taxon>
        <taxon>Pseudomonadati</taxon>
        <taxon>Myxococcota</taxon>
        <taxon>Polyangia</taxon>
        <taxon>Polyangiales</taxon>
        <taxon>Polyangiaceae</taxon>
        <taxon>Sorangium</taxon>
    </lineage>
</organism>
<evidence type="ECO:0000259" key="3">
    <source>
        <dbReference type="SMART" id="SM00910"/>
    </source>
</evidence>
<feature type="domain" description="HIRAN" evidence="3">
    <location>
        <begin position="131"/>
        <end position="232"/>
    </location>
</feature>
<keyword evidence="2" id="KW-0378">Hydrolase</keyword>
<name>A0A4P2Q8B6_SORCE</name>
<proteinExistence type="predicted"/>
<dbReference type="RefSeq" id="WP_129352429.1">
    <property type="nucleotide sequence ID" value="NZ_CP012670.1"/>
</dbReference>
<dbReference type="Proteomes" id="UP000295781">
    <property type="component" value="Chromosome"/>
</dbReference>
<dbReference type="Gene3D" id="3.30.70.2330">
    <property type="match status" value="1"/>
</dbReference>
<dbReference type="AlphaFoldDB" id="A0A4P2Q8B6"/>